<dbReference type="Proteomes" id="UP000234681">
    <property type="component" value="Chromosome 3"/>
</dbReference>
<protein>
    <submittedName>
        <fullName evidence="2">RCG32211</fullName>
    </submittedName>
</protein>
<feature type="region of interest" description="Disordered" evidence="1">
    <location>
        <begin position="20"/>
        <end position="52"/>
    </location>
</feature>
<evidence type="ECO:0000313" key="3">
    <source>
        <dbReference type="Proteomes" id="UP000234681"/>
    </source>
</evidence>
<evidence type="ECO:0000256" key="1">
    <source>
        <dbReference type="SAM" id="MobiDB-lite"/>
    </source>
</evidence>
<evidence type="ECO:0000313" key="2">
    <source>
        <dbReference type="EMBL" id="EDL96444.1"/>
    </source>
</evidence>
<organism evidence="2 3">
    <name type="scientific">Rattus norvegicus</name>
    <name type="common">Rat</name>
    <dbReference type="NCBI Taxonomy" id="10116"/>
    <lineage>
        <taxon>Eukaryota</taxon>
        <taxon>Metazoa</taxon>
        <taxon>Chordata</taxon>
        <taxon>Craniata</taxon>
        <taxon>Vertebrata</taxon>
        <taxon>Euteleostomi</taxon>
        <taxon>Mammalia</taxon>
        <taxon>Eutheria</taxon>
        <taxon>Euarchontoglires</taxon>
        <taxon>Glires</taxon>
        <taxon>Rodentia</taxon>
        <taxon>Myomorpha</taxon>
        <taxon>Muroidea</taxon>
        <taxon>Muridae</taxon>
        <taxon>Murinae</taxon>
        <taxon>Rattus</taxon>
    </lineage>
</organism>
<accession>A6JXG5</accession>
<name>A6JXG5_RAT</name>
<dbReference type="AlphaFoldDB" id="A6JXG5"/>
<gene>
    <name evidence="2" type="ORF">rCG_32211</name>
</gene>
<feature type="compositionally biased region" description="Polar residues" evidence="1">
    <location>
        <begin position="42"/>
        <end position="52"/>
    </location>
</feature>
<sequence length="52" mass="5488">MAVPASLFCKCPLFTHGVSHTAAKSQAGSGDAHPTHRKQRQADLSSRPSRGT</sequence>
<dbReference type="EMBL" id="CH474005">
    <property type="protein sequence ID" value="EDL96444.1"/>
    <property type="molecule type" value="Genomic_DNA"/>
</dbReference>
<proteinExistence type="predicted"/>
<reference evidence="2 3" key="1">
    <citation type="submission" date="2005-09" db="EMBL/GenBank/DDBJ databases">
        <authorList>
            <person name="Mural R.J."/>
            <person name="Li P.W."/>
            <person name="Adams M.D."/>
            <person name="Amanatides P.G."/>
            <person name="Baden-Tillson H."/>
            <person name="Barnstead M."/>
            <person name="Chin S.H."/>
            <person name="Dew I."/>
            <person name="Evans C.A."/>
            <person name="Ferriera S."/>
            <person name="Flanigan M."/>
            <person name="Fosler C."/>
            <person name="Glodek A."/>
            <person name="Gu Z."/>
            <person name="Holt R.A."/>
            <person name="Jennings D."/>
            <person name="Kraft C.L."/>
            <person name="Lu F."/>
            <person name="Nguyen T."/>
            <person name="Nusskern D.R."/>
            <person name="Pfannkoch C.M."/>
            <person name="Sitter C."/>
            <person name="Sutton G.G."/>
            <person name="Venter J.C."/>
            <person name="Wang Z."/>
            <person name="Woodage T."/>
            <person name="Zheng X.H."/>
            <person name="Zhong F."/>
        </authorList>
    </citation>
    <scope>NUCLEOTIDE SEQUENCE [LARGE SCALE GENOMIC DNA]</scope>
    <source>
        <strain>BN</strain>
        <strain evidence="3">Sprague-Dawley</strain>
    </source>
</reference>